<comment type="caution">
    <text evidence="1">The sequence shown here is derived from an EMBL/GenBank/DDBJ whole genome shotgun (WGS) entry which is preliminary data.</text>
</comment>
<protein>
    <submittedName>
        <fullName evidence="1">Uncharacterized protein</fullName>
    </submittedName>
</protein>
<accession>A0A4Y2FUK1</accession>
<gene>
    <name evidence="1" type="ORF">AVEN_96995_1</name>
</gene>
<dbReference type="EMBL" id="BGPR01001026">
    <property type="protein sequence ID" value="GBM43324.1"/>
    <property type="molecule type" value="Genomic_DNA"/>
</dbReference>
<reference evidence="1 2" key="1">
    <citation type="journal article" date="2019" name="Sci. Rep.">
        <title>Orb-weaving spider Araneus ventricosus genome elucidates the spidroin gene catalogue.</title>
        <authorList>
            <person name="Kono N."/>
            <person name="Nakamura H."/>
            <person name="Ohtoshi R."/>
            <person name="Moran D.A.P."/>
            <person name="Shinohara A."/>
            <person name="Yoshida Y."/>
            <person name="Fujiwara M."/>
            <person name="Mori M."/>
            <person name="Tomita M."/>
            <person name="Arakawa K."/>
        </authorList>
    </citation>
    <scope>NUCLEOTIDE SEQUENCE [LARGE SCALE GENOMIC DNA]</scope>
</reference>
<evidence type="ECO:0000313" key="2">
    <source>
        <dbReference type="Proteomes" id="UP000499080"/>
    </source>
</evidence>
<dbReference type="Proteomes" id="UP000499080">
    <property type="component" value="Unassembled WGS sequence"/>
</dbReference>
<proteinExistence type="predicted"/>
<sequence length="98" mass="10771">MVNIEDLTSGPSRTFDKAVAPALATNFASRVWHIGGIQENVFLLLITCIVVNIEDLTSGSSRTFDKAEAPALATIFASRVWHLGDIEECDSSYSWRIL</sequence>
<name>A0A4Y2FUK1_ARAVE</name>
<keyword evidence="2" id="KW-1185">Reference proteome</keyword>
<dbReference type="AlphaFoldDB" id="A0A4Y2FUK1"/>
<organism evidence="1 2">
    <name type="scientific">Araneus ventricosus</name>
    <name type="common">Orbweaver spider</name>
    <name type="synonym">Epeira ventricosa</name>
    <dbReference type="NCBI Taxonomy" id="182803"/>
    <lineage>
        <taxon>Eukaryota</taxon>
        <taxon>Metazoa</taxon>
        <taxon>Ecdysozoa</taxon>
        <taxon>Arthropoda</taxon>
        <taxon>Chelicerata</taxon>
        <taxon>Arachnida</taxon>
        <taxon>Araneae</taxon>
        <taxon>Araneomorphae</taxon>
        <taxon>Entelegynae</taxon>
        <taxon>Araneoidea</taxon>
        <taxon>Araneidae</taxon>
        <taxon>Araneus</taxon>
    </lineage>
</organism>
<evidence type="ECO:0000313" key="1">
    <source>
        <dbReference type="EMBL" id="GBM43324.1"/>
    </source>
</evidence>